<dbReference type="EMBL" id="JAJPWV010000001">
    <property type="protein sequence ID" value="MCD8739858.1"/>
    <property type="molecule type" value="Genomic_DNA"/>
</dbReference>
<dbReference type="PANTHER" id="PTHR12149">
    <property type="entry name" value="FRUCTOSAMINE 3 KINASE-RELATED PROTEIN"/>
    <property type="match status" value="1"/>
</dbReference>
<evidence type="ECO:0000256" key="1">
    <source>
        <dbReference type="ARBA" id="ARBA00009460"/>
    </source>
</evidence>
<sequence length="285" mass="32621">MEALLSAIEQQLNQHITTYQPVSGGDINNAFCLNTSKNIYFLKTNSKHKFPGMFDVETRGLELIRSTQTIAVPHVIMQGDAGDKSYLVLEWIDTKKADAVNTRELGEQLAAMHRVSAESFGLPYDNYIGSLNQSNKQHTTWAEFFVKERLTPLISMAKERDLLNTEDIKLVERLYNKLPELFDEEKPSLIHGDLWGGNYLISGRGKPYLIDPAASYGHREFDIAMTTLFGGFNKEFYGAYNNSFPLNKGWQQRLKLWNIYPLLIHLNLFGAMYRQQLLNNLSLYV</sequence>
<dbReference type="Pfam" id="PF03881">
    <property type="entry name" value="Fructosamin_kin"/>
    <property type="match status" value="1"/>
</dbReference>
<dbReference type="GO" id="GO:0016301">
    <property type="term" value="F:kinase activity"/>
    <property type="evidence" value="ECO:0007669"/>
    <property type="project" value="UniProtKB-KW"/>
</dbReference>
<organism evidence="3 4">
    <name type="scientific">Mucilaginibacter roseus</name>
    <dbReference type="NCBI Taxonomy" id="1528868"/>
    <lineage>
        <taxon>Bacteria</taxon>
        <taxon>Pseudomonadati</taxon>
        <taxon>Bacteroidota</taxon>
        <taxon>Sphingobacteriia</taxon>
        <taxon>Sphingobacteriales</taxon>
        <taxon>Sphingobacteriaceae</taxon>
        <taxon>Mucilaginibacter</taxon>
    </lineage>
</organism>
<keyword evidence="2 3" id="KW-0418">Kinase</keyword>
<keyword evidence="4" id="KW-1185">Reference proteome</keyword>
<dbReference type="PIRSF" id="PIRSF006221">
    <property type="entry name" value="Ketosamine-3-kinase"/>
    <property type="match status" value="1"/>
</dbReference>
<gene>
    <name evidence="3" type="ORF">LT679_04535</name>
</gene>
<dbReference type="SUPFAM" id="SSF56112">
    <property type="entry name" value="Protein kinase-like (PK-like)"/>
    <property type="match status" value="1"/>
</dbReference>
<evidence type="ECO:0000313" key="3">
    <source>
        <dbReference type="EMBL" id="MCD8739858.1"/>
    </source>
</evidence>
<dbReference type="Proteomes" id="UP001199919">
    <property type="component" value="Unassembled WGS sequence"/>
</dbReference>
<dbReference type="Gene3D" id="3.90.1200.10">
    <property type="match status" value="1"/>
</dbReference>
<accession>A0ABS8TYA2</accession>
<proteinExistence type="inferred from homology"/>
<dbReference type="RefSeq" id="WP_232175917.1">
    <property type="nucleotide sequence ID" value="NZ_JAJPWV010000001.1"/>
</dbReference>
<protein>
    <submittedName>
        <fullName evidence="3">Fructosamine kinase family protein</fullName>
    </submittedName>
</protein>
<reference evidence="3 4" key="1">
    <citation type="submission" date="2021-12" db="EMBL/GenBank/DDBJ databases">
        <title>Mucilaginibacter roseus genome.</title>
        <authorList>
            <person name="Ferreira J.R."/>
            <person name="Newman J.D."/>
        </authorList>
    </citation>
    <scope>NUCLEOTIDE SEQUENCE [LARGE SCALE GENOMIC DNA]</scope>
    <source>
        <strain evidence="3 4">LMG 28454</strain>
    </source>
</reference>
<evidence type="ECO:0000256" key="2">
    <source>
        <dbReference type="PIRNR" id="PIRNR006221"/>
    </source>
</evidence>
<keyword evidence="2" id="KW-0808">Transferase</keyword>
<name>A0ABS8TYA2_9SPHI</name>
<comment type="caution">
    <text evidence="3">The sequence shown here is derived from an EMBL/GenBank/DDBJ whole genome shotgun (WGS) entry which is preliminary data.</text>
</comment>
<dbReference type="Gene3D" id="3.30.200.20">
    <property type="entry name" value="Phosphorylase Kinase, domain 1"/>
    <property type="match status" value="1"/>
</dbReference>
<evidence type="ECO:0000313" key="4">
    <source>
        <dbReference type="Proteomes" id="UP001199919"/>
    </source>
</evidence>
<comment type="similarity">
    <text evidence="1 2">Belongs to the fructosamine kinase family.</text>
</comment>
<dbReference type="InterPro" id="IPR011009">
    <property type="entry name" value="Kinase-like_dom_sf"/>
</dbReference>
<dbReference type="InterPro" id="IPR016477">
    <property type="entry name" value="Fructo-/Ketosamine-3-kinase"/>
</dbReference>
<dbReference type="PANTHER" id="PTHR12149:SF8">
    <property type="entry name" value="PROTEIN-RIBULOSAMINE 3-KINASE"/>
    <property type="match status" value="1"/>
</dbReference>